<keyword evidence="3" id="KW-1185">Reference proteome</keyword>
<gene>
    <name evidence="2" type="ORF">H8B21_08935</name>
</gene>
<proteinExistence type="predicted"/>
<comment type="caution">
    <text evidence="2">The sequence shown here is derived from an EMBL/GenBank/DDBJ whole genome shotgun (WGS) entry which is preliminary data.</text>
</comment>
<keyword evidence="1" id="KW-0732">Signal</keyword>
<name>A0ABR7XR85_9SPHI</name>
<dbReference type="Proteomes" id="UP000651112">
    <property type="component" value="Unassembled WGS sequence"/>
</dbReference>
<sequence length="144" mass="16288">MKKFTLGTLAFGVFLASACQNTNGQNAEAEKLAKEAIEIHDEIMPQVSAFNKHEILIDSLLQNLSVLKTVDANIDTVETREKFQTLKTNLESATDKMMVWMKEYAADSTDVNYQKAEVERISDLKTEFEQVKYEAESLLASFKK</sequence>
<reference evidence="2 3" key="1">
    <citation type="submission" date="2020-08" db="EMBL/GenBank/DDBJ databases">
        <title>Sphingobacterium sp. DN00404 isolated from aquaculture water.</title>
        <authorList>
            <person name="Zhang M."/>
        </authorList>
    </citation>
    <scope>NUCLEOTIDE SEQUENCE [LARGE SCALE GENOMIC DNA]</scope>
    <source>
        <strain evidence="2 3">KCTC 42746</strain>
    </source>
</reference>
<accession>A0ABR7XR85</accession>
<feature type="chain" id="PRO_5045636059" evidence="1">
    <location>
        <begin position="19"/>
        <end position="144"/>
    </location>
</feature>
<evidence type="ECO:0000256" key="1">
    <source>
        <dbReference type="SAM" id="SignalP"/>
    </source>
</evidence>
<dbReference type="PROSITE" id="PS51257">
    <property type="entry name" value="PROKAR_LIPOPROTEIN"/>
    <property type="match status" value="1"/>
</dbReference>
<evidence type="ECO:0000313" key="2">
    <source>
        <dbReference type="EMBL" id="MBD1421689.1"/>
    </source>
</evidence>
<organism evidence="2 3">
    <name type="scientific">Sphingobacterium chuzhouense</name>
    <dbReference type="NCBI Taxonomy" id="1742264"/>
    <lineage>
        <taxon>Bacteria</taxon>
        <taxon>Pseudomonadati</taxon>
        <taxon>Bacteroidota</taxon>
        <taxon>Sphingobacteriia</taxon>
        <taxon>Sphingobacteriales</taxon>
        <taxon>Sphingobacteriaceae</taxon>
        <taxon>Sphingobacterium</taxon>
    </lineage>
</organism>
<dbReference type="EMBL" id="JACNYL010000002">
    <property type="protein sequence ID" value="MBD1421689.1"/>
    <property type="molecule type" value="Genomic_DNA"/>
</dbReference>
<dbReference type="RefSeq" id="WP_190313428.1">
    <property type="nucleotide sequence ID" value="NZ_JACNYL010000002.1"/>
</dbReference>
<feature type="signal peptide" evidence="1">
    <location>
        <begin position="1"/>
        <end position="18"/>
    </location>
</feature>
<evidence type="ECO:0000313" key="3">
    <source>
        <dbReference type="Proteomes" id="UP000651112"/>
    </source>
</evidence>
<protein>
    <submittedName>
        <fullName evidence="2">Transposase</fullName>
    </submittedName>
</protein>